<keyword evidence="4" id="KW-1185">Reference proteome</keyword>
<dbReference type="RefSeq" id="WP_103909920.1">
    <property type="nucleotide sequence ID" value="NZ_FNUZ01000002.1"/>
</dbReference>
<evidence type="ECO:0000313" key="3">
    <source>
        <dbReference type="EMBL" id="SEG03115.1"/>
    </source>
</evidence>
<dbReference type="InterPro" id="IPR036680">
    <property type="entry name" value="SPOR-like_sf"/>
</dbReference>
<dbReference type="EMBL" id="FNUZ01000002">
    <property type="protein sequence ID" value="SEG03115.1"/>
    <property type="molecule type" value="Genomic_DNA"/>
</dbReference>
<dbReference type="InterPro" id="IPR007730">
    <property type="entry name" value="SPOR-like_dom"/>
</dbReference>
<dbReference type="Gene3D" id="3.30.70.1070">
    <property type="entry name" value="Sporulation related repeat"/>
    <property type="match status" value="1"/>
</dbReference>
<keyword evidence="1" id="KW-0472">Membrane</keyword>
<feature type="domain" description="SPOR" evidence="2">
    <location>
        <begin position="250"/>
        <end position="335"/>
    </location>
</feature>
<keyword evidence="1" id="KW-0812">Transmembrane</keyword>
<proteinExistence type="predicted"/>
<name>A0A1H5WUY7_9RHOB</name>
<dbReference type="Pfam" id="PF05036">
    <property type="entry name" value="SPOR"/>
    <property type="match status" value="1"/>
</dbReference>
<gene>
    <name evidence="3" type="ORF">SAMN04488045_1597</name>
</gene>
<evidence type="ECO:0000259" key="2">
    <source>
        <dbReference type="PROSITE" id="PS51724"/>
    </source>
</evidence>
<reference evidence="3 4" key="1">
    <citation type="submission" date="2016-10" db="EMBL/GenBank/DDBJ databases">
        <authorList>
            <person name="de Groot N.N."/>
        </authorList>
    </citation>
    <scope>NUCLEOTIDE SEQUENCE [LARGE SCALE GENOMIC DNA]</scope>
    <source>
        <strain evidence="3 4">DSM 26915</strain>
    </source>
</reference>
<keyword evidence="1" id="KW-1133">Transmembrane helix</keyword>
<organism evidence="3 4">
    <name type="scientific">Thalassococcus halodurans</name>
    <dbReference type="NCBI Taxonomy" id="373675"/>
    <lineage>
        <taxon>Bacteria</taxon>
        <taxon>Pseudomonadati</taxon>
        <taxon>Pseudomonadota</taxon>
        <taxon>Alphaproteobacteria</taxon>
        <taxon>Rhodobacterales</taxon>
        <taxon>Roseobacteraceae</taxon>
        <taxon>Thalassococcus</taxon>
    </lineage>
</organism>
<dbReference type="OrthoDB" id="8479416at2"/>
<dbReference type="Proteomes" id="UP000236752">
    <property type="component" value="Unassembled WGS sequence"/>
</dbReference>
<feature type="transmembrane region" description="Helical" evidence="1">
    <location>
        <begin position="21"/>
        <end position="41"/>
    </location>
</feature>
<accession>A0A1H5WUY7</accession>
<sequence length="335" mass="34990">MADYYRTDNAPAAATSGVRRLTNLAGAGVSLALIVGVGIWGTELVMRDVSGVPVVRAAEGPMRIAPENPGGRPADHQGLAVNDVAGSGTAAAPADTLRLAPQSAGLTEEDMAVAELRQQTQQIERIQPISAPTEEAVDSTLPSMMELTGADDAEKLLQALADQIAGDAQPFTPLAKVEEEVDPVVTAALAANNVVQEPAAQPVKAIIPADVAGVAKSLRPIRRPQGLQTASLSAPAAPVATGTKELDPAALPKGTRLVQLGAFDSVEVARSEWTRLQGRFGDYLEGKDRVIEKASSGGKIFYRLRAHGFDDMSDARRFCAAFVAGKADCIPVVTR</sequence>
<dbReference type="GO" id="GO:0042834">
    <property type="term" value="F:peptidoglycan binding"/>
    <property type="evidence" value="ECO:0007669"/>
    <property type="project" value="InterPro"/>
</dbReference>
<protein>
    <submittedName>
        <fullName evidence="3">Sporulation related domain-containing protein</fullName>
    </submittedName>
</protein>
<evidence type="ECO:0000313" key="4">
    <source>
        <dbReference type="Proteomes" id="UP000236752"/>
    </source>
</evidence>
<dbReference type="AlphaFoldDB" id="A0A1H5WUY7"/>
<dbReference type="PROSITE" id="PS51724">
    <property type="entry name" value="SPOR"/>
    <property type="match status" value="1"/>
</dbReference>
<evidence type="ECO:0000256" key="1">
    <source>
        <dbReference type="SAM" id="Phobius"/>
    </source>
</evidence>